<name>A0A327WSG3_LARAB</name>
<dbReference type="AlphaFoldDB" id="A0A327WSG3"/>
<dbReference type="OrthoDB" id="957470at2"/>
<evidence type="ECO:0000313" key="1">
    <source>
        <dbReference type="EMBL" id="RAJ94197.1"/>
    </source>
</evidence>
<accession>A0A327WSG3</accession>
<keyword evidence="2" id="KW-1185">Reference proteome</keyword>
<protein>
    <submittedName>
        <fullName evidence="1">Uncharacterized protein</fullName>
    </submittedName>
</protein>
<proteinExistence type="predicted"/>
<reference evidence="1 2" key="1">
    <citation type="submission" date="2018-06" db="EMBL/GenBank/DDBJ databases">
        <title>Genomic Encyclopedia of Archaeal and Bacterial Type Strains, Phase II (KMG-II): from individual species to whole genera.</title>
        <authorList>
            <person name="Goeker M."/>
        </authorList>
    </citation>
    <scope>NUCLEOTIDE SEQUENCE [LARGE SCALE GENOMIC DNA]</scope>
    <source>
        <strain evidence="1 2">DSM 21851</strain>
    </source>
</reference>
<sequence length="176" mass="20662">MTEEFFDQFEEAAIELAQEGILWFQRAIEQKGLVLTEELRRDFNYRLIRTTHQLVIEYDFRQYGRFKDMARLRYGTHMPPVEAMMEYVERHDLNVFAYVEGYPGKQVPTVKNATARIAWAIAMGRRRVPSVARGYRGTWYNSTKMDIFNHAKKRVRAMASGFVIANLKKQLEAGNN</sequence>
<organism evidence="1 2">
    <name type="scientific">Larkinella arboricola</name>
    <dbReference type="NCBI Taxonomy" id="643671"/>
    <lineage>
        <taxon>Bacteria</taxon>
        <taxon>Pseudomonadati</taxon>
        <taxon>Bacteroidota</taxon>
        <taxon>Cytophagia</taxon>
        <taxon>Cytophagales</taxon>
        <taxon>Spirosomataceae</taxon>
        <taxon>Larkinella</taxon>
    </lineage>
</organism>
<comment type="caution">
    <text evidence="1">The sequence shown here is derived from an EMBL/GenBank/DDBJ whole genome shotgun (WGS) entry which is preliminary data.</text>
</comment>
<dbReference type="Proteomes" id="UP000248790">
    <property type="component" value="Unassembled WGS sequence"/>
</dbReference>
<dbReference type="EMBL" id="QLMC01000005">
    <property type="protein sequence ID" value="RAJ94197.1"/>
    <property type="molecule type" value="Genomic_DNA"/>
</dbReference>
<evidence type="ECO:0000313" key="2">
    <source>
        <dbReference type="Proteomes" id="UP000248790"/>
    </source>
</evidence>
<dbReference type="RefSeq" id="WP_111630107.1">
    <property type="nucleotide sequence ID" value="NZ_QLMC01000005.1"/>
</dbReference>
<gene>
    <name evidence="1" type="ORF">LX87_04082</name>
</gene>